<dbReference type="AlphaFoldDB" id="A0A9P1MAU8"/>
<protein>
    <submittedName>
        <fullName evidence="2">Uncharacterized protein</fullName>
    </submittedName>
</protein>
<evidence type="ECO:0000313" key="2">
    <source>
        <dbReference type="EMBL" id="CAI4214837.1"/>
    </source>
</evidence>
<reference evidence="2" key="1">
    <citation type="submission" date="2022-11" db="EMBL/GenBank/DDBJ databases">
        <authorList>
            <person name="Scott C."/>
            <person name="Bruce N."/>
        </authorList>
    </citation>
    <scope>NUCLEOTIDE SEQUENCE</scope>
</reference>
<keyword evidence="3" id="KW-1185">Reference proteome</keyword>
<evidence type="ECO:0000313" key="3">
    <source>
        <dbReference type="Proteomes" id="UP000838763"/>
    </source>
</evidence>
<evidence type="ECO:0000256" key="1">
    <source>
        <dbReference type="SAM" id="MobiDB-lite"/>
    </source>
</evidence>
<dbReference type="Proteomes" id="UP000838763">
    <property type="component" value="Unassembled WGS sequence"/>
</dbReference>
<feature type="region of interest" description="Disordered" evidence="1">
    <location>
        <begin position="1"/>
        <end position="24"/>
    </location>
</feature>
<organism evidence="2 3">
    <name type="scientific">Parascedosporium putredinis</name>
    <dbReference type="NCBI Taxonomy" id="1442378"/>
    <lineage>
        <taxon>Eukaryota</taxon>
        <taxon>Fungi</taxon>
        <taxon>Dikarya</taxon>
        <taxon>Ascomycota</taxon>
        <taxon>Pezizomycotina</taxon>
        <taxon>Sordariomycetes</taxon>
        <taxon>Hypocreomycetidae</taxon>
        <taxon>Microascales</taxon>
        <taxon>Microascaceae</taxon>
        <taxon>Parascedosporium</taxon>
    </lineage>
</organism>
<accession>A0A9P1MAU8</accession>
<sequence length="128" mass="13639">MAPDATTFNDAQNSPYTLHPESYSAGSDEAWAGAEVEFLLHDLSQDSGVLGDPQTRVIAHAHMATAAGVSVDVLALELIALFNQASVEFELEQLPREDLDGTEVPVRVLDLEQASHGSAHGLCAKRGK</sequence>
<dbReference type="EMBL" id="CALLCH030000012">
    <property type="protein sequence ID" value="CAI4214837.1"/>
    <property type="molecule type" value="Genomic_DNA"/>
</dbReference>
<proteinExistence type="predicted"/>
<gene>
    <name evidence="2" type="ORF">PPNO1_LOCUS4565</name>
</gene>
<name>A0A9P1MAU8_9PEZI</name>
<comment type="caution">
    <text evidence="2">The sequence shown here is derived from an EMBL/GenBank/DDBJ whole genome shotgun (WGS) entry which is preliminary data.</text>
</comment>
<feature type="compositionally biased region" description="Polar residues" evidence="1">
    <location>
        <begin position="1"/>
        <end position="16"/>
    </location>
</feature>